<evidence type="ECO:0000256" key="1">
    <source>
        <dbReference type="ARBA" id="ARBA00022737"/>
    </source>
</evidence>
<feature type="domain" description="NACHT" evidence="6">
    <location>
        <begin position="462"/>
        <end position="613"/>
    </location>
</feature>
<feature type="repeat" description="ANK" evidence="3">
    <location>
        <begin position="1131"/>
        <end position="1163"/>
    </location>
</feature>
<reference evidence="7 8" key="1">
    <citation type="journal article" date="2014" name="BMC Genomics">
        <title>Comparative genomics of the major fungal agents of human and animal Sporotrichosis: Sporothrix schenckii and Sporothrix brasiliensis.</title>
        <authorList>
            <person name="Teixeira M.M."/>
            <person name="de Almeida L.G."/>
            <person name="Kubitschek-Barreira P."/>
            <person name="Alves F.L."/>
            <person name="Kioshima E.S."/>
            <person name="Abadio A.K."/>
            <person name="Fernandes L."/>
            <person name="Derengowski L.S."/>
            <person name="Ferreira K.S."/>
            <person name="Souza R.C."/>
            <person name="Ruiz J.C."/>
            <person name="de Andrade N.C."/>
            <person name="Paes H.C."/>
            <person name="Nicola A.M."/>
            <person name="Albuquerque P."/>
            <person name="Gerber A.L."/>
            <person name="Martins V.P."/>
            <person name="Peconick L.D."/>
            <person name="Neto A.V."/>
            <person name="Chaucanez C.B."/>
            <person name="Silva P.A."/>
            <person name="Cunha O.L."/>
            <person name="de Oliveira F.F."/>
            <person name="dos Santos T.C."/>
            <person name="Barros A.L."/>
            <person name="Soares M.A."/>
            <person name="de Oliveira L.M."/>
            <person name="Marini M.M."/>
            <person name="Villalobos-Duno H."/>
            <person name="Cunha M.M."/>
            <person name="de Hoog S."/>
            <person name="da Silveira J.F."/>
            <person name="Henrissat B."/>
            <person name="Nino-Vega G.A."/>
            <person name="Cisalpino P.S."/>
            <person name="Mora-Montes H.M."/>
            <person name="Almeida S.R."/>
            <person name="Stajich J.E."/>
            <person name="Lopes-Bezerra L.M."/>
            <person name="Vasconcelos A.T."/>
            <person name="Felipe M.S."/>
        </authorList>
    </citation>
    <scope>NUCLEOTIDE SEQUENCE [LARGE SCALE GENOMIC DNA]</scope>
    <source>
        <strain evidence="7 8">5110</strain>
    </source>
</reference>
<dbReference type="InterPro" id="IPR027417">
    <property type="entry name" value="P-loop_NTPase"/>
</dbReference>
<feature type="repeat" description="ANK" evidence="3">
    <location>
        <begin position="1032"/>
        <end position="1064"/>
    </location>
</feature>
<dbReference type="PANTHER" id="PTHR24171:SF10">
    <property type="entry name" value="ANKYRIN REPEAT DOMAIN-CONTAINING PROTEIN 29-LIKE"/>
    <property type="match status" value="1"/>
</dbReference>
<dbReference type="PROSITE" id="PS50837">
    <property type="entry name" value="NACHT"/>
    <property type="match status" value="1"/>
</dbReference>
<dbReference type="PROSITE" id="PS50297">
    <property type="entry name" value="ANK_REP_REGION"/>
    <property type="match status" value="8"/>
</dbReference>
<evidence type="ECO:0000313" key="8">
    <source>
        <dbReference type="Proteomes" id="UP000031575"/>
    </source>
</evidence>
<feature type="repeat" description="ANK" evidence="3">
    <location>
        <begin position="935"/>
        <end position="967"/>
    </location>
</feature>
<evidence type="ECO:0000256" key="5">
    <source>
        <dbReference type="SAM" id="MobiDB-lite"/>
    </source>
</evidence>
<comment type="caution">
    <text evidence="7">The sequence shown here is derived from an EMBL/GenBank/DDBJ whole genome shotgun (WGS) entry which is preliminary data.</text>
</comment>
<dbReference type="PRINTS" id="PR01415">
    <property type="entry name" value="ANKYRIN"/>
</dbReference>
<feature type="repeat" description="ANK" evidence="3">
    <location>
        <begin position="1065"/>
        <end position="1097"/>
    </location>
</feature>
<feature type="repeat" description="ANK" evidence="3">
    <location>
        <begin position="968"/>
        <end position="1000"/>
    </location>
</feature>
<dbReference type="Gene3D" id="1.25.40.20">
    <property type="entry name" value="Ankyrin repeat-containing domain"/>
    <property type="match status" value="4"/>
</dbReference>
<dbReference type="OrthoDB" id="163438at2759"/>
<feature type="compositionally biased region" description="Polar residues" evidence="5">
    <location>
        <begin position="137"/>
        <end position="149"/>
    </location>
</feature>
<dbReference type="GeneID" id="63681250"/>
<dbReference type="PROSITE" id="PS50088">
    <property type="entry name" value="ANK_REPEAT"/>
    <property type="match status" value="9"/>
</dbReference>
<organism evidence="7 8">
    <name type="scientific">Sporothrix brasiliensis 5110</name>
    <dbReference type="NCBI Taxonomy" id="1398154"/>
    <lineage>
        <taxon>Eukaryota</taxon>
        <taxon>Fungi</taxon>
        <taxon>Dikarya</taxon>
        <taxon>Ascomycota</taxon>
        <taxon>Pezizomycotina</taxon>
        <taxon>Sordariomycetes</taxon>
        <taxon>Sordariomycetidae</taxon>
        <taxon>Ophiostomatales</taxon>
        <taxon>Ophiostomataceae</taxon>
        <taxon>Sporothrix</taxon>
    </lineage>
</organism>
<evidence type="ECO:0000259" key="6">
    <source>
        <dbReference type="PROSITE" id="PS50837"/>
    </source>
</evidence>
<dbReference type="VEuPathDB" id="FungiDB:SPBR_08091"/>
<dbReference type="SUPFAM" id="SSF52540">
    <property type="entry name" value="P-loop containing nucleoside triphosphate hydrolases"/>
    <property type="match status" value="1"/>
</dbReference>
<dbReference type="EMBL" id="AWTV01000011">
    <property type="protein sequence ID" value="KIH86483.1"/>
    <property type="molecule type" value="Genomic_DNA"/>
</dbReference>
<sequence>MPQNKFDLVCFFKHIDGQDASRTSESPDAKDMAGFRDKLHKWRDRKGDGRAPDAESDPASDAASVASTSKVGKTDRHARSEHVGLSGESSVNLVHRPKSDSSTTAQSLWDRAYDALGKDKTQLVRDYEKLLSQEEQMANPGLQSNSSAQDAPHNDVTVAPDSSARHSQLNTVIRQGLQRVEDKKAKYTIAGHEFALTDQVAQAAGFVLWAKDWIGEAVKASPEASIAWAGVCMILPLLTNAKTTEDANRDGFTYVTTRMRYYTALEPLLTKLGQNAGVTDALMGEASSSVADLYQHILEFQIRSVLRFYQSRLKGYAEDTFLPTEWKTMRREIERLEAAANGNLRQINELVSRQVLESLDKTSNDSHDTMLGLLSVSQQQLRVAEKHVDIAEKQLAFQEDAAQRALTDKEEKIHQVFRLTADGKDATYEWYKNRVEDRVEGTCQWFLTHDHFQHWLREQDFGPLLVSADPGCGKSVLAKYLVDHALPQSAAATNTTICYFFFKDQDQNTVRQALCALLHQLFAQNPALIEHAVPEYARDGSQLVHATESLWRIFDRAVRDARAGTVIIVLDALDECAEDEFKDLIRHLKDQFDGGDPAQAHRPKLKLLLTSRPYEQIVSQFDGDQDLLDAFPHVHIPGEEQSDAIGSEVNLVIQYRVKRMKLPARVRERLTDNLLAVSHRTYLWIYMVFDHLETESFKKTAKGVDAAIATLPKSVPEAYEQILNKSRNHREARKALAVVLAARRPLTLSEMNVAMNIQDDNVGHNAFDDLDLEDDEDFKHNLRSWCGLFLSIYHGKVYFLHQTAREFLSADLPMSPSPSNLRWHHSITARHAHAVLAELCVLYLYDFTPHVGSSTDGTEALDEPDEPDASDGYDNRRIAFLNYSAVYWALHFHEAGIADDARIVPLAADICDPTSGSHLSWSDIYCRERYEQGNDDLLGLTAAAYFGLDSVVRLLLHNGTDVDVRDTCNKTPLMHAVEKDHESVVRVLLENDADVEATDENGKTPLSYAAANETLTRLLLEKGANIETANTHGRTPLSYAAEDGHEAVARLLLDNGANVETKTEDGFTPLTYAALYGHEAVARLLLDKGADTATTDAAAWTPLLYAANEGREAIVRLLVEQGADIEATNVRDQTPLWVAAMQGHEAIVRILLEKGADVEVQSDIIMTPLSSAALRGCEGIVRLLLERGADVEATNYDGQTPLSLAAEQGRVAAVRLLLEHGANIDARDKFGKTPLFYADDDGYDDVVELLESYGAQY</sequence>
<name>A0A0C2F643_9PEZI</name>
<protein>
    <submittedName>
        <fullName evidence="7">Ankyrin repeat protein</fullName>
    </submittedName>
</protein>
<keyword evidence="1" id="KW-0677">Repeat</keyword>
<dbReference type="Pfam" id="PF17100">
    <property type="entry name" value="NACHT_N"/>
    <property type="match status" value="1"/>
</dbReference>
<dbReference type="Pfam" id="PF22939">
    <property type="entry name" value="WHD_GPIID"/>
    <property type="match status" value="1"/>
</dbReference>
<dbReference type="InterPro" id="IPR007111">
    <property type="entry name" value="NACHT_NTPase"/>
</dbReference>
<feature type="repeat" description="ANK" evidence="3">
    <location>
        <begin position="1167"/>
        <end position="1196"/>
    </location>
</feature>
<evidence type="ECO:0000313" key="7">
    <source>
        <dbReference type="EMBL" id="KIH86483.1"/>
    </source>
</evidence>
<feature type="coiled-coil region" evidence="4">
    <location>
        <begin position="333"/>
        <end position="401"/>
    </location>
</feature>
<dbReference type="SMART" id="SM00248">
    <property type="entry name" value="ANK"/>
    <property type="match status" value="9"/>
</dbReference>
<gene>
    <name evidence="7" type="ORF">SPBR_08091</name>
</gene>
<dbReference type="InterPro" id="IPR036770">
    <property type="entry name" value="Ankyrin_rpt-contain_sf"/>
</dbReference>
<feature type="repeat" description="ANK" evidence="3">
    <location>
        <begin position="1098"/>
        <end position="1130"/>
    </location>
</feature>
<feature type="region of interest" description="Disordered" evidence="5">
    <location>
        <begin position="19"/>
        <end position="105"/>
    </location>
</feature>
<feature type="region of interest" description="Disordered" evidence="5">
    <location>
        <begin position="137"/>
        <end position="165"/>
    </location>
</feature>
<dbReference type="Pfam" id="PF24883">
    <property type="entry name" value="NPHP3_N"/>
    <property type="match status" value="1"/>
</dbReference>
<dbReference type="Pfam" id="PF13637">
    <property type="entry name" value="Ank_4"/>
    <property type="match status" value="1"/>
</dbReference>
<dbReference type="Pfam" id="PF23239">
    <property type="entry name" value="DUF7069"/>
    <property type="match status" value="1"/>
</dbReference>
<evidence type="ECO:0000256" key="4">
    <source>
        <dbReference type="SAM" id="Coils"/>
    </source>
</evidence>
<keyword evidence="4" id="KW-0175">Coiled coil</keyword>
<dbReference type="InterPro" id="IPR054471">
    <property type="entry name" value="GPIID_WHD"/>
</dbReference>
<feature type="repeat" description="ANK" evidence="3">
    <location>
        <begin position="1230"/>
        <end position="1257"/>
    </location>
</feature>
<dbReference type="HOGENOM" id="CLU_000288_34_7_1"/>
<feature type="compositionally biased region" description="Basic and acidic residues" evidence="5">
    <location>
        <begin position="25"/>
        <end position="37"/>
    </location>
</feature>
<proteinExistence type="predicted"/>
<evidence type="ECO:0000256" key="2">
    <source>
        <dbReference type="ARBA" id="ARBA00023043"/>
    </source>
</evidence>
<dbReference type="RefSeq" id="XP_040614493.1">
    <property type="nucleotide sequence ID" value="XM_040766329.1"/>
</dbReference>
<dbReference type="AlphaFoldDB" id="A0A0C2F643"/>
<dbReference type="Proteomes" id="UP000031575">
    <property type="component" value="Unassembled WGS sequence"/>
</dbReference>
<evidence type="ECO:0000256" key="3">
    <source>
        <dbReference type="PROSITE-ProRule" id="PRU00023"/>
    </source>
</evidence>
<dbReference type="Pfam" id="PF12796">
    <property type="entry name" value="Ank_2"/>
    <property type="match status" value="3"/>
</dbReference>
<keyword evidence="2 3" id="KW-0040">ANK repeat</keyword>
<dbReference type="Gene3D" id="3.40.50.300">
    <property type="entry name" value="P-loop containing nucleotide triphosphate hydrolases"/>
    <property type="match status" value="1"/>
</dbReference>
<accession>A0A0C2F643</accession>
<dbReference type="InterPro" id="IPR002110">
    <property type="entry name" value="Ankyrin_rpt"/>
</dbReference>
<dbReference type="PANTHER" id="PTHR24171">
    <property type="entry name" value="ANKYRIN REPEAT DOMAIN-CONTAINING PROTEIN 39-RELATED"/>
    <property type="match status" value="1"/>
</dbReference>
<dbReference type="SUPFAM" id="SSF48403">
    <property type="entry name" value="Ankyrin repeat"/>
    <property type="match status" value="1"/>
</dbReference>
<dbReference type="InterPro" id="IPR055497">
    <property type="entry name" value="DUF7069"/>
</dbReference>
<dbReference type="InterPro" id="IPR031359">
    <property type="entry name" value="NACHT_N"/>
</dbReference>
<keyword evidence="8" id="KW-1185">Reference proteome</keyword>
<feature type="repeat" description="ANK" evidence="3">
    <location>
        <begin position="1197"/>
        <end position="1229"/>
    </location>
</feature>
<dbReference type="InterPro" id="IPR056884">
    <property type="entry name" value="NPHP3-like_N"/>
</dbReference>
<feature type="compositionally biased region" description="Basic and acidic residues" evidence="5">
    <location>
        <begin position="72"/>
        <end position="82"/>
    </location>
</feature>
<feature type="compositionally biased region" description="Low complexity" evidence="5">
    <location>
        <begin position="57"/>
        <end position="69"/>
    </location>
</feature>